<dbReference type="Pfam" id="PF00970">
    <property type="entry name" value="FAD_binding_6"/>
    <property type="match status" value="1"/>
</dbReference>
<evidence type="ECO:0000259" key="15">
    <source>
        <dbReference type="PROSITE" id="PS51384"/>
    </source>
</evidence>
<accession>A0A2G8JV21</accession>
<evidence type="ECO:0000259" key="14">
    <source>
        <dbReference type="PROSITE" id="PS51203"/>
    </source>
</evidence>
<evidence type="ECO:0000259" key="13">
    <source>
        <dbReference type="PROSITE" id="PS50255"/>
    </source>
</evidence>
<dbReference type="FunFam" id="2.60.40.790:FF:000019">
    <property type="entry name" value="cytochrome b5 reductase 4 isoform X1"/>
    <property type="match status" value="1"/>
</dbReference>
<name>A0A2G8JV21_STIJA</name>
<evidence type="ECO:0000256" key="5">
    <source>
        <dbReference type="ARBA" id="ARBA00022723"/>
    </source>
</evidence>
<dbReference type="Pfam" id="PF00175">
    <property type="entry name" value="NAD_binding_1"/>
    <property type="match status" value="1"/>
</dbReference>
<dbReference type="PROSITE" id="PS51203">
    <property type="entry name" value="CS"/>
    <property type="match status" value="1"/>
</dbReference>
<feature type="domain" description="FAD-binding FR-type" evidence="15">
    <location>
        <begin position="356"/>
        <end position="471"/>
    </location>
</feature>
<proteinExistence type="inferred from homology"/>
<evidence type="ECO:0000256" key="10">
    <source>
        <dbReference type="ARBA" id="ARBA00031842"/>
    </source>
</evidence>
<gene>
    <name evidence="16" type="ORF">BSL78_23554</name>
</gene>
<feature type="chain" id="PRO_5013593889" description="Cytochrome b5 reductase 4" evidence="12">
    <location>
        <begin position="21"/>
        <end position="598"/>
    </location>
</feature>
<dbReference type="InterPro" id="IPR008978">
    <property type="entry name" value="HSP20-like_chaperone"/>
</dbReference>
<reference evidence="16 17" key="1">
    <citation type="journal article" date="2017" name="PLoS Biol.">
        <title>The sea cucumber genome provides insights into morphological evolution and visceral regeneration.</title>
        <authorList>
            <person name="Zhang X."/>
            <person name="Sun L."/>
            <person name="Yuan J."/>
            <person name="Sun Y."/>
            <person name="Gao Y."/>
            <person name="Zhang L."/>
            <person name="Li S."/>
            <person name="Dai H."/>
            <person name="Hamel J.F."/>
            <person name="Liu C."/>
            <person name="Yu Y."/>
            <person name="Liu S."/>
            <person name="Lin W."/>
            <person name="Guo K."/>
            <person name="Jin S."/>
            <person name="Xu P."/>
            <person name="Storey K.B."/>
            <person name="Huan P."/>
            <person name="Zhang T."/>
            <person name="Zhou Y."/>
            <person name="Zhang J."/>
            <person name="Lin C."/>
            <person name="Li X."/>
            <person name="Xing L."/>
            <person name="Huo D."/>
            <person name="Sun M."/>
            <person name="Wang L."/>
            <person name="Mercier A."/>
            <person name="Li F."/>
            <person name="Yang H."/>
            <person name="Xiang J."/>
        </authorList>
    </citation>
    <scope>NUCLEOTIDE SEQUENCE [LARGE SCALE GENOMIC DNA]</scope>
    <source>
        <strain evidence="16">Shaxun</strain>
        <tissue evidence="16">Muscle</tissue>
    </source>
</reference>
<evidence type="ECO:0000313" key="16">
    <source>
        <dbReference type="EMBL" id="PIK39604.1"/>
    </source>
</evidence>
<comment type="similarity">
    <text evidence="1">Belongs to the flavoprotein pyridine nucleotide cytochrome reductase family.</text>
</comment>
<dbReference type="InterPro" id="IPR018506">
    <property type="entry name" value="Cyt_B5_heme-BS"/>
</dbReference>
<evidence type="ECO:0000256" key="2">
    <source>
        <dbReference type="ARBA" id="ARBA00012011"/>
    </source>
</evidence>
<dbReference type="SUPFAM" id="SSF55856">
    <property type="entry name" value="Cytochrome b5-like heme/steroid binding domain"/>
    <property type="match status" value="1"/>
</dbReference>
<dbReference type="SUPFAM" id="SSF49764">
    <property type="entry name" value="HSP20-like chaperones"/>
    <property type="match status" value="1"/>
</dbReference>
<dbReference type="GO" id="GO:0005737">
    <property type="term" value="C:cytoplasm"/>
    <property type="evidence" value="ECO:0007669"/>
    <property type="project" value="TreeGrafter"/>
</dbReference>
<keyword evidence="12" id="KW-0732">Signal</keyword>
<evidence type="ECO:0000313" key="17">
    <source>
        <dbReference type="Proteomes" id="UP000230750"/>
    </source>
</evidence>
<dbReference type="InterPro" id="IPR051872">
    <property type="entry name" value="Cytochrome_b5/Flavoprotein_Rdt"/>
</dbReference>
<dbReference type="CDD" id="cd06183">
    <property type="entry name" value="cyt_b5_reduct_like"/>
    <property type="match status" value="1"/>
</dbReference>
<evidence type="ECO:0000256" key="3">
    <source>
        <dbReference type="ARBA" id="ARBA00022339"/>
    </source>
</evidence>
<dbReference type="InterPro" id="IPR036400">
    <property type="entry name" value="Cyt_B5-like_heme/steroid_sf"/>
</dbReference>
<keyword evidence="6" id="KW-0560">Oxidoreductase</keyword>
<evidence type="ECO:0000256" key="11">
    <source>
        <dbReference type="ARBA" id="ARBA00047682"/>
    </source>
</evidence>
<dbReference type="Proteomes" id="UP000230750">
    <property type="component" value="Unassembled WGS sequence"/>
</dbReference>
<dbReference type="EMBL" id="MRZV01001221">
    <property type="protein sequence ID" value="PIK39604.1"/>
    <property type="molecule type" value="Genomic_DNA"/>
</dbReference>
<dbReference type="InterPro" id="IPR017927">
    <property type="entry name" value="FAD-bd_FR_type"/>
</dbReference>
<dbReference type="OrthoDB" id="432299at2759"/>
<dbReference type="SMART" id="SM01117">
    <property type="entry name" value="Cyt-b5"/>
    <property type="match status" value="1"/>
</dbReference>
<keyword evidence="7" id="KW-0408">Iron</keyword>
<dbReference type="InterPro" id="IPR007052">
    <property type="entry name" value="CS_dom"/>
</dbReference>
<evidence type="ECO:0000256" key="1">
    <source>
        <dbReference type="ARBA" id="ARBA00006105"/>
    </source>
</evidence>
<dbReference type="Pfam" id="PF00173">
    <property type="entry name" value="Cyt-b5"/>
    <property type="match status" value="1"/>
</dbReference>
<evidence type="ECO:0000256" key="6">
    <source>
        <dbReference type="ARBA" id="ARBA00023002"/>
    </source>
</evidence>
<evidence type="ECO:0000256" key="7">
    <source>
        <dbReference type="ARBA" id="ARBA00023004"/>
    </source>
</evidence>
<dbReference type="PROSITE" id="PS00191">
    <property type="entry name" value="CYTOCHROME_B5_1"/>
    <property type="match status" value="1"/>
</dbReference>
<dbReference type="InterPro" id="IPR008333">
    <property type="entry name" value="Cbr1-like_FAD-bd_dom"/>
</dbReference>
<dbReference type="PANTHER" id="PTHR46237:SF1">
    <property type="entry name" value="CYTOCHROME B5 REDUCTASE 4"/>
    <property type="match status" value="1"/>
</dbReference>
<dbReference type="SUPFAM" id="SSF63380">
    <property type="entry name" value="Riboflavin synthase domain-like"/>
    <property type="match status" value="1"/>
</dbReference>
<dbReference type="Gene3D" id="2.60.40.790">
    <property type="match status" value="1"/>
</dbReference>
<dbReference type="InterPro" id="IPR017938">
    <property type="entry name" value="Riboflavin_synthase-like_b-brl"/>
</dbReference>
<evidence type="ECO:0000256" key="4">
    <source>
        <dbReference type="ARBA" id="ARBA00022617"/>
    </source>
</evidence>
<feature type="domain" description="Cytochrome b5 heme-binding" evidence="13">
    <location>
        <begin position="126"/>
        <end position="202"/>
    </location>
</feature>
<dbReference type="PROSITE" id="PS51384">
    <property type="entry name" value="FAD_FR"/>
    <property type="match status" value="1"/>
</dbReference>
<dbReference type="InterPro" id="IPR001199">
    <property type="entry name" value="Cyt_B5-like_heme/steroid-bd"/>
</dbReference>
<dbReference type="InterPro" id="IPR001433">
    <property type="entry name" value="OxRdtase_FAD/NAD-bd"/>
</dbReference>
<dbReference type="EC" id="1.6.2.2" evidence="2"/>
<dbReference type="PANTHER" id="PTHR46237">
    <property type="entry name" value="CYTOCHROME B5 REDUCTASE 4 FAMILY MEMBER"/>
    <property type="match status" value="1"/>
</dbReference>
<protein>
    <recommendedName>
        <fullName evidence="3">Cytochrome b5 reductase 4</fullName>
        <ecNumber evidence="2">1.6.2.2</ecNumber>
    </recommendedName>
    <alternativeName>
        <fullName evidence="10">Flavohemoprotein b5/b5R</fullName>
    </alternativeName>
    <alternativeName>
        <fullName evidence="9">cb5/cb5R</fullName>
    </alternativeName>
</protein>
<evidence type="ECO:0000256" key="12">
    <source>
        <dbReference type="SAM" id="SignalP"/>
    </source>
</evidence>
<dbReference type="Gene3D" id="2.40.30.10">
    <property type="entry name" value="Translation factors"/>
    <property type="match status" value="1"/>
</dbReference>
<dbReference type="GO" id="GO:0046872">
    <property type="term" value="F:metal ion binding"/>
    <property type="evidence" value="ECO:0007669"/>
    <property type="project" value="UniProtKB-KW"/>
</dbReference>
<dbReference type="PROSITE" id="PS50255">
    <property type="entry name" value="CYTOCHROME_B5_2"/>
    <property type="match status" value="1"/>
</dbReference>
<feature type="signal peptide" evidence="12">
    <location>
        <begin position="1"/>
        <end position="20"/>
    </location>
</feature>
<keyword evidence="17" id="KW-1185">Reference proteome</keyword>
<sequence>MQSALTFFKASLLKLTAIHCVSILPSSISIYSTDFSLDTAQGIGYGMWIDFHIFVNMNNPGGLQVPQAQFPALNSQQRLSPNVPAGKGDSTKSRRKIGLTPGHSLMDWVRMANQKGRVLNGISGNIVEISKEELAKHNLVEDAWTCIRGKVYNISPYMDFHPGGAEELMRAAGKDGTNLFNEFHQWVNIDSLLDKCFIGKLKMDSVPGSRVRASKKPVTAPLLKPPETQIDGKISAVSVQVPTHEGPPKARYDWYQKDDAVYITVYAKCKNIAREHVIIDHYDQTFRAILYLDDHIYTVCLDLSAEIQRDIQVRVRSGPVNRADFILKKTKPGHWTKLGVPKDHNDELQHVNERELIFRKCKVHEIMQINHNTKVITCELPEGTVMHVPTGYHVYLQMEVDGALINRPYTVITPSLQNSEHTKQAHSGRFLNFMIKIYSDGRLTRHIENLKTVSNIQISDFEGNFDESRLKKCTDMVLLAAGTGLTPMIRLISQTTAGNLQKSCIKLLFFNKTESDILWRSKMEQLEQQQKSFKLINILSDADNAWPWLRGRVTENLLRQQLADLKPAEFINRLICVCGPTPFTQAAFRCAYNMFCSQ</sequence>
<dbReference type="Gene3D" id="3.10.120.10">
    <property type="entry name" value="Cytochrome b5-like heme/steroid binding domain"/>
    <property type="match status" value="1"/>
</dbReference>
<dbReference type="PRINTS" id="PR00406">
    <property type="entry name" value="CYTB5RDTASE"/>
</dbReference>
<evidence type="ECO:0000256" key="9">
    <source>
        <dbReference type="ARBA" id="ARBA00030883"/>
    </source>
</evidence>
<dbReference type="Gene3D" id="3.40.50.80">
    <property type="entry name" value="Nucleotide-binding domain of ferredoxin-NADP reductase (FNR) module"/>
    <property type="match status" value="1"/>
</dbReference>
<dbReference type="GO" id="GO:0020037">
    <property type="term" value="F:heme binding"/>
    <property type="evidence" value="ECO:0007669"/>
    <property type="project" value="InterPro"/>
</dbReference>
<dbReference type="AlphaFoldDB" id="A0A2G8JV21"/>
<keyword evidence="4" id="KW-0349">Heme</keyword>
<dbReference type="GO" id="GO:0090524">
    <property type="term" value="F:cytochrome-b5 reductase activity, acting on NADH"/>
    <property type="evidence" value="ECO:0007669"/>
    <property type="project" value="UniProtKB-EC"/>
</dbReference>
<dbReference type="SUPFAM" id="SSF52343">
    <property type="entry name" value="Ferredoxin reductase-like, C-terminal NADP-linked domain"/>
    <property type="match status" value="1"/>
</dbReference>
<comment type="caution">
    <text evidence="16">The sequence shown here is derived from an EMBL/GenBank/DDBJ whole genome shotgun (WGS) entry which is preliminary data.</text>
</comment>
<dbReference type="FunFam" id="3.10.120.10:FF:000001">
    <property type="entry name" value="Cytochrome b5 reductase 4"/>
    <property type="match status" value="1"/>
</dbReference>
<feature type="domain" description="CS" evidence="14">
    <location>
        <begin position="247"/>
        <end position="339"/>
    </location>
</feature>
<dbReference type="InterPro" id="IPR039261">
    <property type="entry name" value="FNR_nucleotide-bd"/>
</dbReference>
<dbReference type="Pfam" id="PF04969">
    <property type="entry name" value="CS"/>
    <property type="match status" value="1"/>
</dbReference>
<comment type="catalytic activity">
    <reaction evidence="11">
        <text>2 Fe(III)-[cytochrome b5] + NADH = 2 Fe(II)-[cytochrome b5] + NAD(+) + H(+)</text>
        <dbReference type="Rhea" id="RHEA:46680"/>
        <dbReference type="Rhea" id="RHEA-COMP:10438"/>
        <dbReference type="Rhea" id="RHEA-COMP:10439"/>
        <dbReference type="ChEBI" id="CHEBI:15378"/>
        <dbReference type="ChEBI" id="CHEBI:29033"/>
        <dbReference type="ChEBI" id="CHEBI:29034"/>
        <dbReference type="ChEBI" id="CHEBI:57540"/>
        <dbReference type="ChEBI" id="CHEBI:57945"/>
        <dbReference type="EC" id="1.6.2.2"/>
    </reaction>
</comment>
<dbReference type="STRING" id="307972.A0A2G8JV21"/>
<keyword evidence="5" id="KW-0479">Metal-binding</keyword>
<organism evidence="16 17">
    <name type="scientific">Stichopus japonicus</name>
    <name type="common">Sea cucumber</name>
    <dbReference type="NCBI Taxonomy" id="307972"/>
    <lineage>
        <taxon>Eukaryota</taxon>
        <taxon>Metazoa</taxon>
        <taxon>Echinodermata</taxon>
        <taxon>Eleutherozoa</taxon>
        <taxon>Echinozoa</taxon>
        <taxon>Holothuroidea</taxon>
        <taxon>Aspidochirotacea</taxon>
        <taxon>Aspidochirotida</taxon>
        <taxon>Stichopodidae</taxon>
        <taxon>Apostichopus</taxon>
    </lineage>
</organism>
<keyword evidence="8" id="KW-0520">NAD</keyword>
<evidence type="ECO:0000256" key="8">
    <source>
        <dbReference type="ARBA" id="ARBA00023027"/>
    </source>
</evidence>